<evidence type="ECO:0000256" key="1">
    <source>
        <dbReference type="ARBA" id="ARBA00006987"/>
    </source>
</evidence>
<dbReference type="RefSeq" id="WP_091127849.1">
    <property type="nucleotide sequence ID" value="NZ_FMVJ01000002.1"/>
</dbReference>
<dbReference type="EMBL" id="FMVJ01000002">
    <property type="protein sequence ID" value="SCX81202.1"/>
    <property type="molecule type" value="Genomic_DNA"/>
</dbReference>
<accession>A0A1G5ATG8</accession>
<dbReference type="Gene3D" id="3.40.190.10">
    <property type="entry name" value="Periplasmic binding protein-like II"/>
    <property type="match status" value="1"/>
</dbReference>
<evidence type="ECO:0000313" key="4">
    <source>
        <dbReference type="Proteomes" id="UP000199569"/>
    </source>
</evidence>
<reference evidence="3 4" key="1">
    <citation type="submission" date="2016-10" db="EMBL/GenBank/DDBJ databases">
        <authorList>
            <person name="de Groot N.N."/>
        </authorList>
    </citation>
    <scope>NUCLEOTIDE SEQUENCE [LARGE SCALE GENOMIC DNA]</scope>
    <source>
        <strain evidence="3 4">CGMCC 1.7666</strain>
    </source>
</reference>
<keyword evidence="4" id="KW-1185">Reference proteome</keyword>
<dbReference type="SUPFAM" id="SSF53850">
    <property type="entry name" value="Periplasmic binding protein-like II"/>
    <property type="match status" value="1"/>
</dbReference>
<evidence type="ECO:0000313" key="3">
    <source>
        <dbReference type="EMBL" id="SCX81202.1"/>
    </source>
</evidence>
<dbReference type="PIRSF" id="PIRSF017082">
    <property type="entry name" value="YflP"/>
    <property type="match status" value="1"/>
</dbReference>
<dbReference type="Pfam" id="PF03401">
    <property type="entry name" value="TctC"/>
    <property type="match status" value="1"/>
</dbReference>
<dbReference type="InterPro" id="IPR042100">
    <property type="entry name" value="Bug_dom1"/>
</dbReference>
<dbReference type="Proteomes" id="UP000199569">
    <property type="component" value="Unassembled WGS sequence"/>
</dbReference>
<dbReference type="CDD" id="cd07012">
    <property type="entry name" value="PBP2_Bug_TTT"/>
    <property type="match status" value="1"/>
</dbReference>
<protein>
    <submittedName>
        <fullName evidence="3">Putative tricarboxylic transport membrane protein</fullName>
    </submittedName>
</protein>
<keyword evidence="2" id="KW-0732">Signal</keyword>
<organism evidence="3 4">
    <name type="scientific">Microvirga guangxiensis</name>
    <dbReference type="NCBI Taxonomy" id="549386"/>
    <lineage>
        <taxon>Bacteria</taxon>
        <taxon>Pseudomonadati</taxon>
        <taxon>Pseudomonadota</taxon>
        <taxon>Alphaproteobacteria</taxon>
        <taxon>Hyphomicrobiales</taxon>
        <taxon>Methylobacteriaceae</taxon>
        <taxon>Microvirga</taxon>
    </lineage>
</organism>
<dbReference type="PANTHER" id="PTHR42928:SF3">
    <property type="entry name" value="UPF0065 PROTEIN YFLP"/>
    <property type="match status" value="1"/>
</dbReference>
<dbReference type="Gene3D" id="3.40.190.150">
    <property type="entry name" value="Bordetella uptake gene, domain 1"/>
    <property type="match status" value="1"/>
</dbReference>
<proteinExistence type="inferred from homology"/>
<dbReference type="OrthoDB" id="9780943at2"/>
<dbReference type="PANTHER" id="PTHR42928">
    <property type="entry name" value="TRICARBOXYLATE-BINDING PROTEIN"/>
    <property type="match status" value="1"/>
</dbReference>
<feature type="signal peptide" evidence="2">
    <location>
        <begin position="1"/>
        <end position="23"/>
    </location>
</feature>
<dbReference type="STRING" id="549386.SAMN02927923_00020"/>
<feature type="chain" id="PRO_5011528403" evidence="2">
    <location>
        <begin position="24"/>
        <end position="318"/>
    </location>
</feature>
<evidence type="ECO:0000256" key="2">
    <source>
        <dbReference type="SAM" id="SignalP"/>
    </source>
</evidence>
<comment type="similarity">
    <text evidence="1">Belongs to the UPF0065 (bug) family.</text>
</comment>
<gene>
    <name evidence="3" type="ORF">SAMN02927923_00020</name>
</gene>
<dbReference type="AlphaFoldDB" id="A0A1G5ATG8"/>
<name>A0A1G5ATG8_9HYPH</name>
<dbReference type="InterPro" id="IPR005064">
    <property type="entry name" value="BUG"/>
</dbReference>
<sequence>MKKAMTIVAAAAFALAGAGPALAELKRLEITAPAAAGGGYDQNARIMQQILQKEGLASGVQVTNQPGAGGTIGLANYVNNKKRTPTLMTGGLALVGAIITNKSTVTLDDTYPLARLSADYQPIVVAADSPYKTLEDLIAKFKADPGSISWGGSGPGSTDHMLYGLLAKAAGVEPSKINYVVLTSGGEMLSGVMGGHVTVGTGGYSELSAQINTGKVRALAISSPERIPGIDIPTFREKGYDVDLVNWRAVFAPKDLKAEEKQELEQAIDKMVKTEDWKAAVKQRGWSDVYMPAAEFGPFVKKEHARAESLFKELGLLK</sequence>